<protein>
    <recommendedName>
        <fullName evidence="1">dTDP-4-dehydrorhamnose 3,5-epimerase</fullName>
        <ecNumber evidence="1">5.1.3.13</ecNumber>
    </recommendedName>
    <alternativeName>
        <fullName evidence="1">Thymidine diphospho-4-keto-rhamnose 3,5-epimerase</fullName>
    </alternativeName>
</protein>
<comment type="catalytic activity">
    <reaction evidence="1">
        <text>dTDP-4-dehydro-6-deoxy-alpha-D-glucose = dTDP-4-dehydro-beta-L-rhamnose</text>
        <dbReference type="Rhea" id="RHEA:16969"/>
        <dbReference type="ChEBI" id="CHEBI:57649"/>
        <dbReference type="ChEBI" id="CHEBI:62830"/>
        <dbReference type="EC" id="5.1.3.13"/>
    </reaction>
</comment>
<dbReference type="EMBL" id="JBHTJZ010000067">
    <property type="protein sequence ID" value="MFD0961829.1"/>
    <property type="molecule type" value="Genomic_DNA"/>
</dbReference>
<keyword evidence="1 2" id="KW-0413">Isomerase</keyword>
<accession>A0ABW3HWD6</accession>
<evidence type="ECO:0000256" key="1">
    <source>
        <dbReference type="RuleBase" id="RU364069"/>
    </source>
</evidence>
<dbReference type="GO" id="GO:0008830">
    <property type="term" value="F:dTDP-4-dehydrorhamnose 3,5-epimerase activity"/>
    <property type="evidence" value="ECO:0007669"/>
    <property type="project" value="UniProtKB-EC"/>
</dbReference>
<dbReference type="CDD" id="cd00438">
    <property type="entry name" value="cupin_RmlC"/>
    <property type="match status" value="1"/>
</dbReference>
<name>A0ABW3HWD6_9BACL</name>
<dbReference type="Gene3D" id="2.60.120.10">
    <property type="entry name" value="Jelly Rolls"/>
    <property type="match status" value="1"/>
</dbReference>
<dbReference type="NCBIfam" id="TIGR01221">
    <property type="entry name" value="rmlC"/>
    <property type="match status" value="1"/>
</dbReference>
<comment type="similarity">
    <text evidence="1">Belongs to the dTDP-4-dehydrorhamnose 3,5-epimerase family.</text>
</comment>
<dbReference type="PANTHER" id="PTHR21047:SF2">
    <property type="entry name" value="THYMIDINE DIPHOSPHO-4-KETO-RHAMNOSE 3,5-EPIMERASE"/>
    <property type="match status" value="1"/>
</dbReference>
<dbReference type="Proteomes" id="UP001596989">
    <property type="component" value="Unassembled WGS sequence"/>
</dbReference>
<evidence type="ECO:0000313" key="3">
    <source>
        <dbReference type="Proteomes" id="UP001596989"/>
    </source>
</evidence>
<sequence>MKLQETSLPGVMLIEPKVYSDHRGFFMESYNFEQFAEHGVNTSFMQDNHSLSKDVHVLRGLHYQLHPKAQCKLVRVTAGEIMDVVLDMRRGSPTYGQWASFVLSADNKLQLYVPAGFAHGFCTLVPNTQVQYKVDAPYSPQHDRGIRWDDPALSIPWPTSSPILSEKDKHHPTLAEAELNFDYGEGE</sequence>
<dbReference type="RefSeq" id="WP_377567775.1">
    <property type="nucleotide sequence ID" value="NZ_JBHTJZ010000067.1"/>
</dbReference>
<evidence type="ECO:0000313" key="2">
    <source>
        <dbReference type="EMBL" id="MFD0961829.1"/>
    </source>
</evidence>
<comment type="subunit">
    <text evidence="1">Homodimer.</text>
</comment>
<dbReference type="InterPro" id="IPR000888">
    <property type="entry name" value="RmlC-like"/>
</dbReference>
<gene>
    <name evidence="2" type="primary">rfbC</name>
    <name evidence="2" type="ORF">ACFQ2I_21025</name>
</gene>
<dbReference type="Pfam" id="PF00908">
    <property type="entry name" value="dTDP_sugar_isom"/>
    <property type="match status" value="1"/>
</dbReference>
<comment type="pathway">
    <text evidence="1">Carbohydrate biosynthesis; dTDP-L-rhamnose biosynthesis.</text>
</comment>
<organism evidence="2 3">
    <name type="scientific">Paenibacillus chungangensis</name>
    <dbReference type="NCBI Taxonomy" id="696535"/>
    <lineage>
        <taxon>Bacteria</taxon>
        <taxon>Bacillati</taxon>
        <taxon>Bacillota</taxon>
        <taxon>Bacilli</taxon>
        <taxon>Bacillales</taxon>
        <taxon>Paenibacillaceae</taxon>
        <taxon>Paenibacillus</taxon>
    </lineage>
</organism>
<dbReference type="InterPro" id="IPR011051">
    <property type="entry name" value="RmlC_Cupin_sf"/>
</dbReference>
<keyword evidence="3" id="KW-1185">Reference proteome</keyword>
<dbReference type="PANTHER" id="PTHR21047">
    <property type="entry name" value="DTDP-6-DEOXY-D-GLUCOSE-3,5 EPIMERASE"/>
    <property type="match status" value="1"/>
</dbReference>
<comment type="caution">
    <text evidence="2">The sequence shown here is derived from an EMBL/GenBank/DDBJ whole genome shotgun (WGS) entry which is preliminary data.</text>
</comment>
<reference evidence="3" key="1">
    <citation type="journal article" date="2019" name="Int. J. Syst. Evol. Microbiol.">
        <title>The Global Catalogue of Microorganisms (GCM) 10K type strain sequencing project: providing services to taxonomists for standard genome sequencing and annotation.</title>
        <authorList>
            <consortium name="The Broad Institute Genomics Platform"/>
            <consortium name="The Broad Institute Genome Sequencing Center for Infectious Disease"/>
            <person name="Wu L."/>
            <person name="Ma J."/>
        </authorList>
    </citation>
    <scope>NUCLEOTIDE SEQUENCE [LARGE SCALE GENOMIC DNA]</scope>
    <source>
        <strain evidence="3">CCUG 59129</strain>
    </source>
</reference>
<dbReference type="SUPFAM" id="SSF51182">
    <property type="entry name" value="RmlC-like cupins"/>
    <property type="match status" value="1"/>
</dbReference>
<proteinExistence type="inferred from homology"/>
<dbReference type="EC" id="5.1.3.13" evidence="1"/>
<dbReference type="InterPro" id="IPR014710">
    <property type="entry name" value="RmlC-like_jellyroll"/>
</dbReference>
<comment type="function">
    <text evidence="1">Catalyzes the epimerization of the C3' and C5'positions of dTDP-6-deoxy-D-xylo-4-hexulose, forming dTDP-6-deoxy-L-lyxo-4-hexulose.</text>
</comment>